<reference evidence="3" key="1">
    <citation type="submission" date="2010-03" db="EMBL/GenBank/DDBJ databases">
        <title>The genome sequence of Synergistetes sp. SGP1.</title>
        <authorList>
            <consortium name="metaHIT consortium -- http://www.metahit.eu/"/>
            <person name="Pajon A."/>
            <person name="Turner K."/>
            <person name="Parkhill J."/>
            <person name="Wade W."/>
            <person name="Vartoukian S."/>
        </authorList>
    </citation>
    <scope>NUCLEOTIDE SEQUENCE [LARGE SCALE GENOMIC DNA]</scope>
    <source>
        <strain evidence="3">SGP1</strain>
    </source>
</reference>
<keyword evidence="1" id="KW-0472">Membrane</keyword>
<keyword evidence="3" id="KW-1185">Reference proteome</keyword>
<dbReference type="KEGG" id="sbr:SY1_02030"/>
<evidence type="ECO:0000313" key="3">
    <source>
        <dbReference type="Proteomes" id="UP000008957"/>
    </source>
</evidence>
<protein>
    <recommendedName>
        <fullName evidence="4">Secreted protein</fullName>
    </recommendedName>
</protein>
<feature type="transmembrane region" description="Helical" evidence="1">
    <location>
        <begin position="6"/>
        <end position="24"/>
    </location>
</feature>
<gene>
    <name evidence="2" type="ORF">SY1_02030</name>
</gene>
<dbReference type="Proteomes" id="UP000008957">
    <property type="component" value="Chromosome"/>
</dbReference>
<keyword evidence="1" id="KW-0812">Transmembrane</keyword>
<evidence type="ECO:0000256" key="1">
    <source>
        <dbReference type="SAM" id="Phobius"/>
    </source>
</evidence>
<reference evidence="2 3" key="2">
    <citation type="submission" date="2010-03" db="EMBL/GenBank/DDBJ databases">
        <authorList>
            <person name="Pajon A."/>
        </authorList>
    </citation>
    <scope>NUCLEOTIDE SEQUENCE [LARGE SCALE GENOMIC DNA]</scope>
    <source>
        <strain evidence="2 3">SGP1</strain>
    </source>
</reference>
<evidence type="ECO:0008006" key="4">
    <source>
        <dbReference type="Google" id="ProtNLM"/>
    </source>
</evidence>
<proteinExistence type="predicted"/>
<name>A0AB94IVF9_9BACT</name>
<dbReference type="EMBL" id="FP929056">
    <property type="protein sequence ID" value="CBL27737.1"/>
    <property type="molecule type" value="Genomic_DNA"/>
</dbReference>
<sequence>MGTILSTWVVYFFLSLMICLRQRLISRRPALIKPLSDSHSSFLAGSLLICGCKPQMLRRSLMSRRGIVAASRRRWFIASVVDHDLDALDLFLCPCHSLPLHTQVSPKDLPAAAWDDIFSDDL</sequence>
<keyword evidence="1" id="KW-1133">Transmembrane helix</keyword>
<organism evidence="2 3">
    <name type="scientific">Fretibacterium fastidiosum</name>
    <dbReference type="NCBI Taxonomy" id="651822"/>
    <lineage>
        <taxon>Bacteria</taxon>
        <taxon>Thermotogati</taxon>
        <taxon>Synergistota</taxon>
        <taxon>Synergistia</taxon>
        <taxon>Synergistales</taxon>
        <taxon>Aminobacteriaceae</taxon>
        <taxon>Fretibacterium</taxon>
    </lineage>
</organism>
<evidence type="ECO:0000313" key="2">
    <source>
        <dbReference type="EMBL" id="CBL27737.1"/>
    </source>
</evidence>
<dbReference type="AlphaFoldDB" id="A0AB94IVF9"/>
<accession>A0AB94IVF9</accession>